<organism evidence="2 3">
    <name type="scientific">Ceratopteris richardii</name>
    <name type="common">Triangle waterfern</name>
    <dbReference type="NCBI Taxonomy" id="49495"/>
    <lineage>
        <taxon>Eukaryota</taxon>
        <taxon>Viridiplantae</taxon>
        <taxon>Streptophyta</taxon>
        <taxon>Embryophyta</taxon>
        <taxon>Tracheophyta</taxon>
        <taxon>Polypodiopsida</taxon>
        <taxon>Polypodiidae</taxon>
        <taxon>Polypodiales</taxon>
        <taxon>Pteridineae</taxon>
        <taxon>Pteridaceae</taxon>
        <taxon>Parkerioideae</taxon>
        <taxon>Ceratopteris</taxon>
    </lineage>
</organism>
<dbReference type="Proteomes" id="UP000825935">
    <property type="component" value="Chromosome 23"/>
</dbReference>
<proteinExistence type="predicted"/>
<reference evidence="2 3" key="1">
    <citation type="submission" date="2021-08" db="EMBL/GenBank/DDBJ databases">
        <title>WGS assembly of Ceratopteris richardii.</title>
        <authorList>
            <person name="Marchant D.B."/>
            <person name="Chen G."/>
            <person name="Jenkins J."/>
            <person name="Shu S."/>
            <person name="Leebens-Mack J."/>
            <person name="Grimwood J."/>
            <person name="Schmutz J."/>
            <person name="Soltis P."/>
            <person name="Soltis D."/>
            <person name="Chen Z.-H."/>
        </authorList>
    </citation>
    <scope>NUCLEOTIDE SEQUENCE [LARGE SCALE GENOMIC DNA]</scope>
    <source>
        <strain evidence="2">Whitten #5841</strain>
        <tissue evidence="2">Leaf</tissue>
    </source>
</reference>
<evidence type="ECO:0000256" key="1">
    <source>
        <dbReference type="SAM" id="SignalP"/>
    </source>
</evidence>
<dbReference type="AlphaFoldDB" id="A0A8T2S035"/>
<keyword evidence="1" id="KW-0732">Signal</keyword>
<sequence>MAATRSPSRAFTLSLVFLLLAFLPQNVCAIRAVAQDSTVLKGPSVAAAQTDAVAQLMDHKEPADSEAAAARRRGLYICSPRCDRLRSAPLGTTTP</sequence>
<comment type="caution">
    <text evidence="2">The sequence shown here is derived from an EMBL/GenBank/DDBJ whole genome shotgun (WGS) entry which is preliminary data.</text>
</comment>
<keyword evidence="3" id="KW-1185">Reference proteome</keyword>
<feature type="signal peptide" evidence="1">
    <location>
        <begin position="1"/>
        <end position="29"/>
    </location>
</feature>
<name>A0A8T2S035_CERRI</name>
<dbReference type="EMBL" id="CM035428">
    <property type="protein sequence ID" value="KAH7301257.1"/>
    <property type="molecule type" value="Genomic_DNA"/>
</dbReference>
<protein>
    <submittedName>
        <fullName evidence="2">Uncharacterized protein</fullName>
    </submittedName>
</protein>
<accession>A0A8T2S035</accession>
<feature type="chain" id="PRO_5035811104" evidence="1">
    <location>
        <begin position="30"/>
        <end position="95"/>
    </location>
</feature>
<evidence type="ECO:0000313" key="2">
    <source>
        <dbReference type="EMBL" id="KAH7301257.1"/>
    </source>
</evidence>
<evidence type="ECO:0000313" key="3">
    <source>
        <dbReference type="Proteomes" id="UP000825935"/>
    </source>
</evidence>
<gene>
    <name evidence="2" type="ORF">KP509_23G017800</name>
</gene>